<evidence type="ECO:0000313" key="2">
    <source>
        <dbReference type="EMBL" id="KXB75497.1"/>
    </source>
</evidence>
<gene>
    <name evidence="2" type="ORF">HMPREF3185_01345</name>
</gene>
<dbReference type="AlphaFoldDB" id="A0A134B6D4"/>
<dbReference type="EMBL" id="LSDK01000091">
    <property type="protein sequence ID" value="KXB75497.1"/>
    <property type="molecule type" value="Genomic_DNA"/>
</dbReference>
<accession>A0A134B6D4</accession>
<evidence type="ECO:0000256" key="1">
    <source>
        <dbReference type="SAM" id="MobiDB-lite"/>
    </source>
</evidence>
<comment type="caution">
    <text evidence="2">The sequence shown here is derived from an EMBL/GenBank/DDBJ whole genome shotgun (WGS) entry which is preliminary data.</text>
</comment>
<name>A0A134B6D4_9PORP</name>
<organism evidence="2 3">
    <name type="scientific">Porphyromonas somerae</name>
    <dbReference type="NCBI Taxonomy" id="322095"/>
    <lineage>
        <taxon>Bacteria</taxon>
        <taxon>Pseudomonadati</taxon>
        <taxon>Bacteroidota</taxon>
        <taxon>Bacteroidia</taxon>
        <taxon>Bacteroidales</taxon>
        <taxon>Porphyromonadaceae</taxon>
        <taxon>Porphyromonas</taxon>
    </lineage>
</organism>
<dbReference type="STRING" id="322095.HMPREF3185_01345"/>
<protein>
    <submittedName>
        <fullName evidence="2">Uncharacterized protein</fullName>
    </submittedName>
</protein>
<evidence type="ECO:0000313" key="3">
    <source>
        <dbReference type="Proteomes" id="UP000070224"/>
    </source>
</evidence>
<reference evidence="3" key="1">
    <citation type="submission" date="2016-01" db="EMBL/GenBank/DDBJ databases">
        <authorList>
            <person name="Mitreva M."/>
            <person name="Pepin K.H."/>
            <person name="Mihindukulasuriya K.A."/>
            <person name="Fulton R."/>
            <person name="Fronick C."/>
            <person name="O'Laughlin M."/>
            <person name="Miner T."/>
            <person name="Herter B."/>
            <person name="Rosa B.A."/>
            <person name="Cordes M."/>
            <person name="Tomlinson C."/>
            <person name="Wollam A."/>
            <person name="Palsikar V.B."/>
            <person name="Mardis E.R."/>
            <person name="Wilson R.K."/>
        </authorList>
    </citation>
    <scope>NUCLEOTIDE SEQUENCE [LARGE SCALE GENOMIC DNA]</scope>
    <source>
        <strain evidence="3">KA00683</strain>
    </source>
</reference>
<feature type="region of interest" description="Disordered" evidence="1">
    <location>
        <begin position="43"/>
        <end position="62"/>
    </location>
</feature>
<keyword evidence="3" id="KW-1185">Reference proteome</keyword>
<dbReference type="Proteomes" id="UP000070224">
    <property type="component" value="Unassembled WGS sequence"/>
</dbReference>
<sequence>MEILFINIYVNISWLSPEGISKHQPHHRACRRWGCMLGMKAGGHPSAVKRKISPRSSYFSAT</sequence>
<proteinExistence type="predicted"/>